<evidence type="ECO:0000313" key="1">
    <source>
        <dbReference type="EMBL" id="KAI2392869.1"/>
    </source>
</evidence>
<proteinExistence type="predicted"/>
<name>A0ACB8V5A5_9EURO</name>
<sequence length="2000" mass="222978">MSKKFKSQASSSRAASSPFGAASFGAFTQTNVGAGNVVSSLSYIFEPPDLSLLSHPQVVVAFKNLLKKDSTTKTKALEDLLNFVRGSETQEGKLEDGFLDAWAILYPRISIDVSRRVRQLSHTLQGHIVSTTGKRIARYIPRLIGAWLAGLYDNDKLAVKAAQDSIIRAFPAEDKRQSIWKVYQSSILEFVLDATVQQTPLTLSDERTVRPDEANAKHARVVATAFQMLHRLFVKSPGGQLQKDSLLLQSLFESRTLWKFACHEDSFVRRSFYELCQTSISIIEGYSEWKTISTQLLAKPLAIDQHGSANEYSGLLLKLTHKNPQIWTDDYSDKTSASKRLVKYIKRGSQGGSTLYWQNLRCLLQCIPAEILLENSQNNSNVLEPINSVMEAFLGGILNREGARSNIPIAWSAFVETASWISDKIEKVTDRLKFTQEYLLPIPEHYVISPSQQSKWAIQDKCAVDLCTQCLVFAAKATGSTTVCEFWTRISVLLSESVKLSAPAQAQTPQASQDLICLQSKQFFSLQTKFLRSVEENRELSSYLQVSNKSTVNLFETSLEALKSRDGNPYGAASVIKDAVINSQRFLSDIDSVEIFLADVVPDLALSPSSNHLVSALFACRQRESFQTGLKKLITAFQMTPLTLYALSGLETLFSLINTDDLRIHPKLESLIMKKLEEALHGEKQIWASIAWTFRNPAFSNGISSRVLSCLAESLSMDEAISLEALCGLADIVTLDCVTSFATGSEGSSLISKLLFLSESPNDEISHRANALQVKINRLINSSNMPGPTVGIIQNSFEDIEKEPLSIDALVAIAQQILDFAPDQKDINLSSLFPNESQWTAALKPFLQCPLPPSFSIMSSLGGAVFLVNQAHQDTDVVSLPRDSNQLPLATRLALFVTKLLAATSIDDMEPQLQQTLFLYLPLVIQLVEDDLNVECTTTMLPLNFSELDSPESRNEFVSFVSEGRLRIKQWINKSMAFKNSPNNNNNNTDIVTFWHARLEKLQGNTPEAYRLADAYTRIMAEKESLENIDFAESALEMAQQLNGSANPFVLPAVVASFKASLASSPAALRLCNQLVAQITGLDELSQVEGLQKLITLNVVLQGDGNFVEKIPTQRLVFLVKHLMRCMQSTEFPLEQLAEAFKILAAVFPQLKEIYGSHWADSFTILDSFWKNNKESDEYLSALHASLRLFNCLRNLAINESNDDLEDAWVAVQKGLVEVLIHLLCYLGPLYNPNVPWNITIDLLDRQIKQLNVDYVEDISGVFSSLSIRSGGIQRAAYDVLRRVIPKSQETLSLDVALSGAIANLPDELLSLLLDVPSSDILLQHPIHEDNDDIWMDVRCYLLSWKVVFDHFAFASLPVQERYSMNIKENNCLDPLLDFTFEILQLSQGRLVDASKIDIRSFQLDESESLEKEIQWLLTNVYYLCLRYLPNLTKTWWVDSKKRVKGPVEGWTQKFVSPLVIEDSLQNVAEWFDAQDWNNEEQALQVKISYKVAEIVASIEIDEESPATSISISLPPTYPLQPAMVTGRYRVVVDERKWKSWLMSIQGVIMFSNGKLVDGLLAFRKNVQGALKGQGECAICYSVISADMQTPNKKCATCKNTFHSDCRNGAGRASRFRGRGGADKASHPYANVSAKDKVIQQTDYDASMSRLSAVELGYLDDPFAGILSGIGREDAPRKYPIINRGTYVRTTAIDILISHFLAPHDSNITKRRRQIISLGAGTDTRAFRLLSQKNRLGATGDLVYHELDFPTNTTAKISTIRQSRALMSTLESSIGGVTDDQGIKISEAANALHSTYYHIHPVDLRTLSSLPSCETRFEGIDTTLPTLIISECCLIYLSPTDASNVLAYFTTLFTTSQPNSLPPSSTSPMTPLALVIYEPIRPHDPFGKTMVTNLATRGIHLQTLNQYATLSLQKDRLRSIGLVAGQGASDVDFLWEKWISSREKERVAALEMVDEVEEWRLLARHYCVAWGWREGKGDAESQEQVFGGWTSLEGQEGDEV</sequence>
<accession>A0ACB8V5A5</accession>
<reference evidence="1" key="1">
    <citation type="journal article" date="2022" name="bioRxiv">
        <title>Population genetic analysis of Ophidiomyces ophidiicola, the causative agent of snake fungal disease, indicates recent introductions to the USA.</title>
        <authorList>
            <person name="Ladner J.T."/>
            <person name="Palmer J.M."/>
            <person name="Ettinger C.L."/>
            <person name="Stajich J.E."/>
            <person name="Farrell T.M."/>
            <person name="Glorioso B.M."/>
            <person name="Lawson B."/>
            <person name="Price S.J."/>
            <person name="Stengle A.G."/>
            <person name="Grear D.A."/>
            <person name="Lorch J.M."/>
        </authorList>
    </citation>
    <scope>NUCLEOTIDE SEQUENCE</scope>
    <source>
        <strain evidence="1">NWHC 24266-5</strain>
    </source>
</reference>
<dbReference type="EMBL" id="JALBCA010000004">
    <property type="protein sequence ID" value="KAI2392869.1"/>
    <property type="molecule type" value="Genomic_DNA"/>
</dbReference>
<organism evidence="1">
    <name type="scientific">Ophidiomyces ophidiicola</name>
    <dbReference type="NCBI Taxonomy" id="1387563"/>
    <lineage>
        <taxon>Eukaryota</taxon>
        <taxon>Fungi</taxon>
        <taxon>Dikarya</taxon>
        <taxon>Ascomycota</taxon>
        <taxon>Pezizomycotina</taxon>
        <taxon>Eurotiomycetes</taxon>
        <taxon>Eurotiomycetidae</taxon>
        <taxon>Onygenales</taxon>
        <taxon>Onygenaceae</taxon>
        <taxon>Ophidiomyces</taxon>
    </lineage>
</organism>
<protein>
    <submittedName>
        <fullName evidence="1">Uncharacterized protein</fullName>
    </submittedName>
</protein>
<comment type="caution">
    <text evidence="1">The sequence shown here is derived from an EMBL/GenBank/DDBJ whole genome shotgun (WGS) entry which is preliminary data.</text>
</comment>
<gene>
    <name evidence="1" type="ORF">LOY88_000334</name>
</gene>